<feature type="transmembrane region" description="Helical" evidence="1">
    <location>
        <begin position="172"/>
        <end position="193"/>
    </location>
</feature>
<organism evidence="2 3">
    <name type="scientific">Agrocybe pediades</name>
    <dbReference type="NCBI Taxonomy" id="84607"/>
    <lineage>
        <taxon>Eukaryota</taxon>
        <taxon>Fungi</taxon>
        <taxon>Dikarya</taxon>
        <taxon>Basidiomycota</taxon>
        <taxon>Agaricomycotina</taxon>
        <taxon>Agaricomycetes</taxon>
        <taxon>Agaricomycetidae</taxon>
        <taxon>Agaricales</taxon>
        <taxon>Agaricineae</taxon>
        <taxon>Strophariaceae</taxon>
        <taxon>Agrocybe</taxon>
    </lineage>
</organism>
<evidence type="ECO:0000313" key="2">
    <source>
        <dbReference type="EMBL" id="KAF4616926.1"/>
    </source>
</evidence>
<feature type="transmembrane region" description="Helical" evidence="1">
    <location>
        <begin position="308"/>
        <end position="329"/>
    </location>
</feature>
<evidence type="ECO:0000313" key="3">
    <source>
        <dbReference type="Proteomes" id="UP000521872"/>
    </source>
</evidence>
<dbReference type="Proteomes" id="UP000521872">
    <property type="component" value="Unassembled WGS sequence"/>
</dbReference>
<protein>
    <submittedName>
        <fullName evidence="2">Uncharacterized protein</fullName>
    </submittedName>
</protein>
<gene>
    <name evidence="2" type="ORF">D9613_008561</name>
</gene>
<proteinExistence type="predicted"/>
<feature type="transmembrane region" description="Helical" evidence="1">
    <location>
        <begin position="341"/>
        <end position="361"/>
    </location>
</feature>
<evidence type="ECO:0000256" key="1">
    <source>
        <dbReference type="SAM" id="Phobius"/>
    </source>
</evidence>
<keyword evidence="1" id="KW-0812">Transmembrane</keyword>
<reference evidence="2 3" key="1">
    <citation type="submission" date="2019-12" db="EMBL/GenBank/DDBJ databases">
        <authorList>
            <person name="Floudas D."/>
            <person name="Bentzer J."/>
            <person name="Ahren D."/>
            <person name="Johansson T."/>
            <person name="Persson P."/>
            <person name="Tunlid A."/>
        </authorList>
    </citation>
    <scope>NUCLEOTIDE SEQUENCE [LARGE SCALE GENOMIC DNA]</scope>
    <source>
        <strain evidence="2 3">CBS 102.39</strain>
    </source>
</reference>
<feature type="transmembrane region" description="Helical" evidence="1">
    <location>
        <begin position="32"/>
        <end position="50"/>
    </location>
</feature>
<keyword evidence="1" id="KW-0472">Membrane</keyword>
<keyword evidence="1" id="KW-1133">Transmembrane helix</keyword>
<feature type="transmembrane region" description="Helical" evidence="1">
    <location>
        <begin position="276"/>
        <end position="296"/>
    </location>
</feature>
<dbReference type="PANTHER" id="PTHR35043:SF7">
    <property type="entry name" value="TRANSCRIPTION FACTOR DOMAIN-CONTAINING PROTEIN"/>
    <property type="match status" value="1"/>
</dbReference>
<sequence length="381" mass="42549">MAIAISSVVSIHPNVPSRDAKTGSSNGTLKRVVLILWTLVAPEIVILWALRQWIGARRLAEEFKGSLSFSTGIGTYSRCTGLEGQGWTTAHGHLMQMGGFVLYDETHRAIEILEPKRFRQLLLDDWIEFPRITEAEIRDIGKSDALFKGFAIIQGTWLVIHCASRLLSGYMITGIELIALTSIISNAVLYWLWWDKPLDVRCPVPVYLLDGTDKEKAEIKPDAMWNRNSSLNIFGNLREMSGLSEMEAAHRTHSSPFHAIPADISVKSMEAEERTVHVVSAVAGVTSTIFYLSWLFGTLSFSTHAERIAWQACSVAVAICTVALLLHARQGLNLQRKRARFLLDVYVIAHVLLTLASLLSLKQLPPSAYNAVWWTSYLPHI</sequence>
<dbReference type="PANTHER" id="PTHR35043">
    <property type="entry name" value="TRANSCRIPTION FACTOR DOMAIN-CONTAINING PROTEIN"/>
    <property type="match status" value="1"/>
</dbReference>
<dbReference type="AlphaFoldDB" id="A0A8H4QU67"/>
<feature type="transmembrane region" description="Helical" evidence="1">
    <location>
        <begin position="145"/>
        <end position="166"/>
    </location>
</feature>
<name>A0A8H4QU67_9AGAR</name>
<accession>A0A8H4QU67</accession>
<comment type="caution">
    <text evidence="2">The sequence shown here is derived from an EMBL/GenBank/DDBJ whole genome shotgun (WGS) entry which is preliminary data.</text>
</comment>
<keyword evidence="3" id="KW-1185">Reference proteome</keyword>
<dbReference type="EMBL" id="JAACJL010000031">
    <property type="protein sequence ID" value="KAF4616926.1"/>
    <property type="molecule type" value="Genomic_DNA"/>
</dbReference>